<dbReference type="AlphaFoldDB" id="A0A2K9E9S2"/>
<sequence length="181" mass="21748">MNEKYKNVTCFMLGFQRIFIVIRSSIKNPYNIGLLEKISKYCLLLKEGHSTKFETFKSEIIEVVKEYEETKKLLENALKVCEISFITNNLCEINRYLSIISETALEACRQLIQKNFDRAYDLVDAIHCLPEALISKKQWKPKTYWKIYIRPYREKWDKQFLMDYEKEFFKAGFFNFFSHGR</sequence>
<dbReference type="EMBL" id="CP025197">
    <property type="protein sequence ID" value="AUG56774.1"/>
    <property type="molecule type" value="Genomic_DNA"/>
</dbReference>
<keyword evidence="3" id="KW-1185">Reference proteome</keyword>
<accession>A0A2K9E9S2</accession>
<name>A0A2K9E9S2_9FIRM</name>
<dbReference type="RefSeq" id="WP_101299505.1">
    <property type="nucleotide sequence ID" value="NZ_CP025197.1"/>
</dbReference>
<proteinExistence type="predicted"/>
<keyword evidence="1" id="KW-0175">Coiled coil</keyword>
<organism evidence="2 3">
    <name type="scientific">Acetivibrio saccincola</name>
    <dbReference type="NCBI Taxonomy" id="1677857"/>
    <lineage>
        <taxon>Bacteria</taxon>
        <taxon>Bacillati</taxon>
        <taxon>Bacillota</taxon>
        <taxon>Clostridia</taxon>
        <taxon>Eubacteriales</taxon>
        <taxon>Oscillospiraceae</taxon>
        <taxon>Acetivibrio</taxon>
    </lineage>
</organism>
<reference evidence="2 3" key="1">
    <citation type="submission" date="2017-12" db="EMBL/GenBank/DDBJ databases">
        <title>Complete genome sequence of Herbivorax saccincola GGR1, a novel Cellulosome-producing hydrolytic bacterium in a thermophilic biogas plant, established by Illumina and Nanopore MinION sequencing.</title>
        <authorList>
            <person name="Pechtl A."/>
            <person name="Ruckert C."/>
            <person name="Koeck D.E."/>
            <person name="Maus I."/>
            <person name="Winkler A."/>
            <person name="Kalinowski J."/>
            <person name="Puhler A."/>
            <person name="Schwarz W.W."/>
            <person name="Zverlov V.V."/>
            <person name="Schluter A."/>
            <person name="Liebl W."/>
        </authorList>
    </citation>
    <scope>NUCLEOTIDE SEQUENCE [LARGE SCALE GENOMIC DNA]</scope>
    <source>
        <strain evidence="3">SR1</strain>
    </source>
</reference>
<feature type="coiled-coil region" evidence="1">
    <location>
        <begin position="57"/>
        <end position="84"/>
    </location>
</feature>
<gene>
    <name evidence="2" type="ORF">HVS_04160</name>
</gene>
<protein>
    <submittedName>
        <fullName evidence="2">Uncharacterized protein</fullName>
    </submittedName>
</protein>
<dbReference type="KEGG" id="hsc:HVS_04160"/>
<evidence type="ECO:0000256" key="1">
    <source>
        <dbReference type="SAM" id="Coils"/>
    </source>
</evidence>
<dbReference type="Proteomes" id="UP000233534">
    <property type="component" value="Chromosome"/>
</dbReference>
<evidence type="ECO:0000313" key="2">
    <source>
        <dbReference type="EMBL" id="AUG56774.1"/>
    </source>
</evidence>
<evidence type="ECO:0000313" key="3">
    <source>
        <dbReference type="Proteomes" id="UP000233534"/>
    </source>
</evidence>